<evidence type="ECO:0000256" key="1">
    <source>
        <dbReference type="ARBA" id="ARBA00004496"/>
    </source>
</evidence>
<dbReference type="AlphaFoldDB" id="A0A6G1GM81"/>
<dbReference type="SUPFAM" id="SSF48452">
    <property type="entry name" value="TPR-like"/>
    <property type="match status" value="1"/>
</dbReference>
<dbReference type="Proteomes" id="UP000800041">
    <property type="component" value="Unassembled WGS sequence"/>
</dbReference>
<evidence type="ECO:0000313" key="5">
    <source>
        <dbReference type="EMBL" id="KAF1981869.1"/>
    </source>
</evidence>
<dbReference type="InterPro" id="IPR011990">
    <property type="entry name" value="TPR-like_helical_dom_sf"/>
</dbReference>
<comment type="subcellular location">
    <subcellularLocation>
        <location evidence="1">Cytoplasm</location>
    </subcellularLocation>
</comment>
<keyword evidence="3" id="KW-0677">Repeat</keyword>
<dbReference type="PANTHER" id="PTHR45783:SF3">
    <property type="entry name" value="KINESIN LIGHT CHAIN"/>
    <property type="match status" value="1"/>
</dbReference>
<reference evidence="5" key="1">
    <citation type="journal article" date="2020" name="Stud. Mycol.">
        <title>101 Dothideomycetes genomes: a test case for predicting lifestyles and emergence of pathogens.</title>
        <authorList>
            <person name="Haridas S."/>
            <person name="Albert R."/>
            <person name="Binder M."/>
            <person name="Bloem J."/>
            <person name="Labutti K."/>
            <person name="Salamov A."/>
            <person name="Andreopoulos B."/>
            <person name="Baker S."/>
            <person name="Barry K."/>
            <person name="Bills G."/>
            <person name="Bluhm B."/>
            <person name="Cannon C."/>
            <person name="Castanera R."/>
            <person name="Culley D."/>
            <person name="Daum C."/>
            <person name="Ezra D."/>
            <person name="Gonzalez J."/>
            <person name="Henrissat B."/>
            <person name="Kuo A."/>
            <person name="Liang C."/>
            <person name="Lipzen A."/>
            <person name="Lutzoni F."/>
            <person name="Magnuson J."/>
            <person name="Mondo S."/>
            <person name="Nolan M."/>
            <person name="Ohm R."/>
            <person name="Pangilinan J."/>
            <person name="Park H.-J."/>
            <person name="Ramirez L."/>
            <person name="Alfaro M."/>
            <person name="Sun H."/>
            <person name="Tritt A."/>
            <person name="Yoshinaga Y."/>
            <person name="Zwiers L.-H."/>
            <person name="Turgeon B."/>
            <person name="Goodwin S."/>
            <person name="Spatafora J."/>
            <person name="Crous P."/>
            <person name="Grigoriev I."/>
        </authorList>
    </citation>
    <scope>NUCLEOTIDE SEQUENCE</scope>
    <source>
        <strain evidence="5">CBS 113979</strain>
    </source>
</reference>
<evidence type="ECO:0000256" key="4">
    <source>
        <dbReference type="ARBA" id="ARBA00022803"/>
    </source>
</evidence>
<name>A0A6G1GM81_9PEZI</name>
<gene>
    <name evidence="5" type="ORF">K402DRAFT_341577</name>
</gene>
<keyword evidence="6" id="KW-1185">Reference proteome</keyword>
<evidence type="ECO:0000313" key="6">
    <source>
        <dbReference type="Proteomes" id="UP000800041"/>
    </source>
</evidence>
<accession>A0A6G1GM81</accession>
<dbReference type="InterPro" id="IPR002151">
    <property type="entry name" value="Kinesin_light"/>
</dbReference>
<dbReference type="GO" id="GO:0005871">
    <property type="term" value="C:kinesin complex"/>
    <property type="evidence" value="ECO:0007669"/>
    <property type="project" value="InterPro"/>
</dbReference>
<dbReference type="Pfam" id="PF13374">
    <property type="entry name" value="TPR_10"/>
    <property type="match status" value="2"/>
</dbReference>
<dbReference type="GO" id="GO:0007018">
    <property type="term" value="P:microtubule-based movement"/>
    <property type="evidence" value="ECO:0007669"/>
    <property type="project" value="TreeGrafter"/>
</dbReference>
<dbReference type="GO" id="GO:0005737">
    <property type="term" value="C:cytoplasm"/>
    <property type="evidence" value="ECO:0007669"/>
    <property type="project" value="UniProtKB-SubCell"/>
</dbReference>
<dbReference type="GO" id="GO:0019894">
    <property type="term" value="F:kinesin binding"/>
    <property type="evidence" value="ECO:0007669"/>
    <property type="project" value="TreeGrafter"/>
</dbReference>
<keyword evidence="4" id="KW-0802">TPR repeat</keyword>
<dbReference type="EMBL" id="ML977192">
    <property type="protein sequence ID" value="KAF1981869.1"/>
    <property type="molecule type" value="Genomic_DNA"/>
</dbReference>
<sequence>AAVLDSQAKYSEAESINRQTLARREKVLGAEHPDTLMSIYCLAHLLANQQRRTDESVVLYERACTGYSAVLGEDHPTTRACRNHYSEVLMSLK</sequence>
<evidence type="ECO:0000256" key="2">
    <source>
        <dbReference type="ARBA" id="ARBA00022490"/>
    </source>
</evidence>
<evidence type="ECO:0008006" key="7">
    <source>
        <dbReference type="Google" id="ProtNLM"/>
    </source>
</evidence>
<keyword evidence="2" id="KW-0963">Cytoplasm</keyword>
<dbReference type="Gene3D" id="1.25.40.10">
    <property type="entry name" value="Tetratricopeptide repeat domain"/>
    <property type="match status" value="1"/>
</dbReference>
<proteinExistence type="predicted"/>
<organism evidence="5 6">
    <name type="scientific">Aulographum hederae CBS 113979</name>
    <dbReference type="NCBI Taxonomy" id="1176131"/>
    <lineage>
        <taxon>Eukaryota</taxon>
        <taxon>Fungi</taxon>
        <taxon>Dikarya</taxon>
        <taxon>Ascomycota</taxon>
        <taxon>Pezizomycotina</taxon>
        <taxon>Dothideomycetes</taxon>
        <taxon>Pleosporomycetidae</taxon>
        <taxon>Aulographales</taxon>
        <taxon>Aulographaceae</taxon>
    </lineage>
</organism>
<evidence type="ECO:0000256" key="3">
    <source>
        <dbReference type="ARBA" id="ARBA00022737"/>
    </source>
</evidence>
<dbReference type="PANTHER" id="PTHR45783">
    <property type="entry name" value="KINESIN LIGHT CHAIN"/>
    <property type="match status" value="1"/>
</dbReference>
<protein>
    <recommendedName>
        <fullName evidence="7">Kinesin light chain</fullName>
    </recommendedName>
</protein>
<feature type="non-terminal residue" evidence="5">
    <location>
        <position position="1"/>
    </location>
</feature>
<dbReference type="OrthoDB" id="3925022at2759"/>